<keyword evidence="2 3" id="KW-0808">Transferase</keyword>
<evidence type="ECO:0000313" key="3">
    <source>
        <dbReference type="EMBL" id="REF36414.1"/>
    </source>
</evidence>
<reference evidence="3 4" key="1">
    <citation type="submission" date="2018-08" db="EMBL/GenBank/DDBJ databases">
        <title>Sequencing the genomes of 1000 actinobacteria strains.</title>
        <authorList>
            <person name="Klenk H.-P."/>
        </authorList>
    </citation>
    <scope>NUCLEOTIDE SEQUENCE [LARGE SCALE GENOMIC DNA]</scope>
    <source>
        <strain evidence="3 4">DSM 22891</strain>
    </source>
</reference>
<evidence type="ECO:0000256" key="1">
    <source>
        <dbReference type="ARBA" id="ARBA00022676"/>
    </source>
</evidence>
<evidence type="ECO:0000256" key="2">
    <source>
        <dbReference type="ARBA" id="ARBA00022679"/>
    </source>
</evidence>
<keyword evidence="4" id="KW-1185">Reference proteome</keyword>
<dbReference type="EMBL" id="QTUC01000001">
    <property type="protein sequence ID" value="REF36414.1"/>
    <property type="molecule type" value="Genomic_DNA"/>
</dbReference>
<protein>
    <submittedName>
        <fullName evidence="3">N-acetylglucosaminyldiphosphoundecaprenol N-acetyl-beta-D-mannosaminyltransferase</fullName>
    </submittedName>
</protein>
<dbReference type="Pfam" id="PF03808">
    <property type="entry name" value="Glyco_tran_WecG"/>
    <property type="match status" value="1"/>
</dbReference>
<accession>A0A3D9VE48</accession>
<dbReference type="InterPro" id="IPR004629">
    <property type="entry name" value="WecG_TagA_CpsF"/>
</dbReference>
<sequence>MQEMALVSRDRRLRVLGVPVDAVGMSDTLAWVEHRISTREPGTHLCVNAANVVRAHDDPEYLALLERGDLIGCDGQPFVWAARMLGHPLPERVAGIDLMEEILKRARHTGWKIFLLGAKPHVVERLSARLRAEGVNIAGYRDGYFDRSEEPRILEQIRESGADVLFVGMPTPDKERFIIDGGCLTGVPVCIGVGGSFDVLAGELRRAPRALQRMGLEWLFRLVQEPRRLFRRYAVTNTKFVVLVLRAVLQRPRANRT</sequence>
<dbReference type="NCBIfam" id="TIGR00696">
    <property type="entry name" value="wecG_tagA_cpsF"/>
    <property type="match status" value="1"/>
</dbReference>
<gene>
    <name evidence="3" type="ORF">DFJ64_1822</name>
</gene>
<organism evidence="3 4">
    <name type="scientific">Thermasporomyces composti</name>
    <dbReference type="NCBI Taxonomy" id="696763"/>
    <lineage>
        <taxon>Bacteria</taxon>
        <taxon>Bacillati</taxon>
        <taxon>Actinomycetota</taxon>
        <taxon>Actinomycetes</taxon>
        <taxon>Propionibacteriales</taxon>
        <taxon>Nocardioidaceae</taxon>
        <taxon>Thermasporomyces</taxon>
    </lineage>
</organism>
<dbReference type="CDD" id="cd06533">
    <property type="entry name" value="Glyco_transf_WecG_TagA"/>
    <property type="match status" value="1"/>
</dbReference>
<dbReference type="PANTHER" id="PTHR34136">
    <property type="match status" value="1"/>
</dbReference>
<dbReference type="GO" id="GO:0016758">
    <property type="term" value="F:hexosyltransferase activity"/>
    <property type="evidence" value="ECO:0007669"/>
    <property type="project" value="TreeGrafter"/>
</dbReference>
<dbReference type="AlphaFoldDB" id="A0A3D9VE48"/>
<keyword evidence="1" id="KW-0328">Glycosyltransferase</keyword>
<dbReference type="Proteomes" id="UP000256485">
    <property type="component" value="Unassembled WGS sequence"/>
</dbReference>
<proteinExistence type="predicted"/>
<dbReference type="PANTHER" id="PTHR34136:SF1">
    <property type="entry name" value="UDP-N-ACETYL-D-MANNOSAMINURONIC ACID TRANSFERASE"/>
    <property type="match status" value="1"/>
</dbReference>
<comment type="caution">
    <text evidence="3">The sequence shown here is derived from an EMBL/GenBank/DDBJ whole genome shotgun (WGS) entry which is preliminary data.</text>
</comment>
<evidence type="ECO:0000313" key="4">
    <source>
        <dbReference type="Proteomes" id="UP000256485"/>
    </source>
</evidence>
<name>A0A3D9VE48_THECX</name>